<accession>A0AAW2GQU6</accession>
<comment type="caution">
    <text evidence="1">The sequence shown here is derived from an EMBL/GenBank/DDBJ whole genome shotgun (WGS) entry which is preliminary data.</text>
</comment>
<name>A0AAW2GQU6_9HYME</name>
<sequence>MSRRIFFANLKLIYGANFIHSRIILLLSLVTDYLNNFLHKTFIDVESVETTIAIRICEVHTIHALFYQCIYKNFKRHFMVNICEEFKLFFFKEVLNCNHNRLHIVDVCYSTRSNNISTYSTIHADLGKERKTLYSHTEPSRERFRDLDGVEIRLSFGNFHSKPLRPSVLLTLPFESKTNYKEGSALSRAARVKLIRCTVSVCGTTYSRVNFIHAVKLPWK</sequence>
<dbReference type="AlphaFoldDB" id="A0AAW2GQU6"/>
<proteinExistence type="predicted"/>
<evidence type="ECO:0000313" key="2">
    <source>
        <dbReference type="Proteomes" id="UP001430953"/>
    </source>
</evidence>
<evidence type="ECO:0000313" key="1">
    <source>
        <dbReference type="EMBL" id="KAL0129647.1"/>
    </source>
</evidence>
<organism evidence="1 2">
    <name type="scientific">Cardiocondyla obscurior</name>
    <dbReference type="NCBI Taxonomy" id="286306"/>
    <lineage>
        <taxon>Eukaryota</taxon>
        <taxon>Metazoa</taxon>
        <taxon>Ecdysozoa</taxon>
        <taxon>Arthropoda</taxon>
        <taxon>Hexapoda</taxon>
        <taxon>Insecta</taxon>
        <taxon>Pterygota</taxon>
        <taxon>Neoptera</taxon>
        <taxon>Endopterygota</taxon>
        <taxon>Hymenoptera</taxon>
        <taxon>Apocrita</taxon>
        <taxon>Aculeata</taxon>
        <taxon>Formicoidea</taxon>
        <taxon>Formicidae</taxon>
        <taxon>Myrmicinae</taxon>
        <taxon>Cardiocondyla</taxon>
    </lineage>
</organism>
<protein>
    <submittedName>
        <fullName evidence="1">Uncharacterized protein</fullName>
    </submittedName>
</protein>
<dbReference type="EMBL" id="JADYXP020000002">
    <property type="protein sequence ID" value="KAL0129647.1"/>
    <property type="molecule type" value="Genomic_DNA"/>
</dbReference>
<dbReference type="Proteomes" id="UP001430953">
    <property type="component" value="Unassembled WGS sequence"/>
</dbReference>
<reference evidence="1 2" key="1">
    <citation type="submission" date="2023-03" db="EMBL/GenBank/DDBJ databases">
        <title>High recombination rates correlate with genetic variation in Cardiocondyla obscurior ants.</title>
        <authorList>
            <person name="Errbii M."/>
        </authorList>
    </citation>
    <scope>NUCLEOTIDE SEQUENCE [LARGE SCALE GENOMIC DNA]</scope>
    <source>
        <strain evidence="1">Alpha-2009</strain>
        <tissue evidence="1">Whole body</tissue>
    </source>
</reference>
<keyword evidence="2" id="KW-1185">Reference proteome</keyword>
<gene>
    <name evidence="1" type="ORF">PUN28_001721</name>
</gene>